<keyword evidence="3" id="KW-1185">Reference proteome</keyword>
<dbReference type="Pfam" id="PF08238">
    <property type="entry name" value="Sel1"/>
    <property type="match status" value="2"/>
</dbReference>
<evidence type="ECO:0000256" key="1">
    <source>
        <dbReference type="SAM" id="SignalP"/>
    </source>
</evidence>
<accession>A0A1M4MZS1</accession>
<dbReference type="InterPro" id="IPR011990">
    <property type="entry name" value="TPR-like_helical_dom_sf"/>
</dbReference>
<dbReference type="InterPro" id="IPR006597">
    <property type="entry name" value="Sel1-like"/>
</dbReference>
<dbReference type="Gene3D" id="1.25.40.10">
    <property type="entry name" value="Tetratricopeptide repeat domain"/>
    <property type="match status" value="1"/>
</dbReference>
<name>A0A1M4MZS1_9RHOB</name>
<proteinExistence type="predicted"/>
<reference evidence="3" key="1">
    <citation type="submission" date="2016-09" db="EMBL/GenBank/DDBJ databases">
        <authorList>
            <person name="Wibberg D."/>
        </authorList>
    </citation>
    <scope>NUCLEOTIDE SEQUENCE [LARGE SCALE GENOMIC DNA]</scope>
</reference>
<dbReference type="AlphaFoldDB" id="A0A1M4MZS1"/>
<sequence length="180" mass="19759">MRLTLALIAAVFAAPVTAAEYGPEDGTLNPEELTWQNNLRKAEEGKVDMMVCASGYLMTKSGDHDTARKIFEACAEAGYTAAMTWMSYMENNGFGGEYNPDAAAQWDQRAAELGDPVGKFNHGINLMRGHGITQNAELGRQYVDEAAKDGLLVARRLQGADYDLDEVTPDADNWRYAPLF</sequence>
<dbReference type="SUPFAM" id="SSF81901">
    <property type="entry name" value="HCP-like"/>
    <property type="match status" value="1"/>
</dbReference>
<evidence type="ECO:0000313" key="3">
    <source>
        <dbReference type="Proteomes" id="UP000184085"/>
    </source>
</evidence>
<feature type="signal peptide" evidence="1">
    <location>
        <begin position="1"/>
        <end position="18"/>
    </location>
</feature>
<evidence type="ECO:0000313" key="2">
    <source>
        <dbReference type="EMBL" id="SCM68061.1"/>
    </source>
</evidence>
<keyword evidence="1" id="KW-0732">Signal</keyword>
<dbReference type="EMBL" id="FMJB01000050">
    <property type="protein sequence ID" value="SCM68061.1"/>
    <property type="molecule type" value="Genomic_DNA"/>
</dbReference>
<organism evidence="2 3">
    <name type="scientific">Donghicola eburneus</name>
    <dbReference type="NCBI Taxonomy" id="393278"/>
    <lineage>
        <taxon>Bacteria</taxon>
        <taxon>Pseudomonadati</taxon>
        <taxon>Pseudomonadota</taxon>
        <taxon>Alphaproteobacteria</taxon>
        <taxon>Rhodobacterales</taxon>
        <taxon>Roseobacteraceae</taxon>
        <taxon>Donghicola</taxon>
    </lineage>
</organism>
<dbReference type="RefSeq" id="WP_072706692.1">
    <property type="nucleotide sequence ID" value="NZ_FMJB01000050.1"/>
</dbReference>
<feature type="chain" id="PRO_5009906647" evidence="1">
    <location>
        <begin position="19"/>
        <end position="180"/>
    </location>
</feature>
<dbReference type="Proteomes" id="UP000184085">
    <property type="component" value="Unassembled WGS sequence"/>
</dbReference>
<protein>
    <submittedName>
        <fullName evidence="2">Putative secreted protein</fullName>
    </submittedName>
</protein>
<gene>
    <name evidence="2" type="ORF">KARMA_2269</name>
</gene>